<evidence type="ECO:0000256" key="3">
    <source>
        <dbReference type="ARBA" id="ARBA00022741"/>
    </source>
</evidence>
<dbReference type="AlphaFoldDB" id="A0A423U8J1"/>
<dbReference type="InterPro" id="IPR018316">
    <property type="entry name" value="Tubulin/FtsZ_2-layer-sand-dom"/>
</dbReference>
<keyword evidence="12" id="KW-1185">Reference proteome</keyword>
<accession>A0A423U8J1</accession>
<dbReference type="InterPro" id="IPR008280">
    <property type="entry name" value="Tub_FtsZ_C"/>
</dbReference>
<dbReference type="InterPro" id="IPR017975">
    <property type="entry name" value="Tubulin_CS"/>
</dbReference>
<dbReference type="GO" id="GO:0007017">
    <property type="term" value="P:microtubule-based process"/>
    <property type="evidence" value="ECO:0007669"/>
    <property type="project" value="InterPro"/>
</dbReference>
<dbReference type="Pfam" id="PF00091">
    <property type="entry name" value="Tubulin"/>
    <property type="match status" value="1"/>
</dbReference>
<evidence type="ECO:0000313" key="11">
    <source>
        <dbReference type="EMBL" id="ROT85020.1"/>
    </source>
</evidence>
<dbReference type="OrthoDB" id="6355940at2759"/>
<dbReference type="EMBL" id="QCYY01000454">
    <property type="protein sequence ID" value="ROT85020.1"/>
    <property type="molecule type" value="Genomic_DNA"/>
</dbReference>
<keyword evidence="3 7" id="KW-0547">Nucleotide-binding</keyword>
<feature type="domain" description="Tubulin/FtsZ GTPase" evidence="9">
    <location>
        <begin position="55"/>
        <end position="235"/>
    </location>
</feature>
<comment type="similarity">
    <text evidence="1 7">Belongs to the tubulin family.</text>
</comment>
<reference evidence="11 12" key="1">
    <citation type="submission" date="2018-04" db="EMBL/GenBank/DDBJ databases">
        <authorList>
            <person name="Zhang X."/>
            <person name="Yuan J."/>
            <person name="Li F."/>
            <person name="Xiang J."/>
        </authorList>
    </citation>
    <scope>NUCLEOTIDE SEQUENCE [LARGE SCALE GENOMIC DNA]</scope>
    <source>
        <tissue evidence="11">Muscle</tissue>
    </source>
</reference>
<dbReference type="GO" id="GO:0016787">
    <property type="term" value="F:hydrolase activity"/>
    <property type="evidence" value="ECO:0007669"/>
    <property type="project" value="UniProtKB-KW"/>
</dbReference>
<dbReference type="Gene3D" id="1.10.287.600">
    <property type="entry name" value="Helix hairpin bin"/>
    <property type="match status" value="1"/>
</dbReference>
<dbReference type="InterPro" id="IPR003008">
    <property type="entry name" value="Tubulin_FtsZ_GTPase"/>
</dbReference>
<dbReference type="Proteomes" id="UP000283509">
    <property type="component" value="Unassembled WGS sequence"/>
</dbReference>
<comment type="caution">
    <text evidence="11">The sequence shown here is derived from an EMBL/GenBank/DDBJ whole genome shotgun (WGS) entry which is preliminary data.</text>
</comment>
<feature type="domain" description="Tubulin/FtsZ 2-layer sandwich" evidence="10">
    <location>
        <begin position="156"/>
        <end position="288"/>
    </location>
</feature>
<sequence>MNSPSLVATASITSPHRVGCQAGVQIGQACWELYCLEHGIYPDGVPYNDYGDGNLDPFFSETKEGRYVPRTLFVDLEPSVVDEVRHGVYRDLFRPDDLVTHTEDAANNFARGRYSVGQEVVRKVLNRIRKQAEACSGLQGFMFFHSFGGGTGSGFMSLLLEKVMEEFTSPSMLRFAVFPSPRMSTAVVEPYNAVLHASTTMEYDHCVFVFDNEATYNLCINKLHRAIAAIRVKKTVQFVEWCPTGFKLGINSGPPTVVPGGDLAKTNRAVCMLANTTAFREAWARVNLKFDLMYSKRAFVHWYAGEGLEEAELSEARENMAQLERDYEEVDGHDDDLMDNHEF</sequence>
<dbReference type="GO" id="GO:0005525">
    <property type="term" value="F:GTP binding"/>
    <property type="evidence" value="ECO:0007669"/>
    <property type="project" value="UniProtKB-UniRule"/>
</dbReference>
<dbReference type="InterPro" id="IPR036525">
    <property type="entry name" value="Tubulin/FtsZ_GTPase_sf"/>
</dbReference>
<comment type="function">
    <text evidence="7">Tubulin is the major constituent of microtubules, a cylinder consisting of laterally associated linear protofilaments composed of alpha- and beta-tubulin heterodimers. Microtubules grow by the addition of GTP-tubulin dimers to the microtubule end, where a stabilizing cap forms. Below the cap, tubulin dimers are in GDP-bound state, owing to GTPase activity of alpha-tubulin.</text>
</comment>
<dbReference type="PANTHER" id="PTHR11588">
    <property type="entry name" value="TUBULIN"/>
    <property type="match status" value="1"/>
</dbReference>
<dbReference type="GO" id="GO:0005874">
    <property type="term" value="C:microtubule"/>
    <property type="evidence" value="ECO:0007669"/>
    <property type="project" value="UniProtKB-KW"/>
</dbReference>
<evidence type="ECO:0000259" key="9">
    <source>
        <dbReference type="SMART" id="SM00864"/>
    </source>
</evidence>
<evidence type="ECO:0000259" key="10">
    <source>
        <dbReference type="SMART" id="SM00865"/>
    </source>
</evidence>
<keyword evidence="2 7" id="KW-0493">Microtubule</keyword>
<organism evidence="11 12">
    <name type="scientific">Penaeus vannamei</name>
    <name type="common">Whiteleg shrimp</name>
    <name type="synonym">Litopenaeus vannamei</name>
    <dbReference type="NCBI Taxonomy" id="6689"/>
    <lineage>
        <taxon>Eukaryota</taxon>
        <taxon>Metazoa</taxon>
        <taxon>Ecdysozoa</taxon>
        <taxon>Arthropoda</taxon>
        <taxon>Crustacea</taxon>
        <taxon>Multicrustacea</taxon>
        <taxon>Malacostraca</taxon>
        <taxon>Eumalacostraca</taxon>
        <taxon>Eucarida</taxon>
        <taxon>Decapoda</taxon>
        <taxon>Dendrobranchiata</taxon>
        <taxon>Penaeoidea</taxon>
        <taxon>Penaeidae</taxon>
        <taxon>Penaeus</taxon>
    </lineage>
</organism>
<evidence type="ECO:0000256" key="5">
    <source>
        <dbReference type="ARBA" id="ARBA00023134"/>
    </source>
</evidence>
<dbReference type="SUPFAM" id="SSF52490">
    <property type="entry name" value="Tubulin nucleotide-binding domain-like"/>
    <property type="match status" value="1"/>
</dbReference>
<evidence type="ECO:0000256" key="8">
    <source>
        <dbReference type="SAM" id="Coils"/>
    </source>
</evidence>
<dbReference type="InterPro" id="IPR000217">
    <property type="entry name" value="Tubulin"/>
</dbReference>
<comment type="subunit">
    <text evidence="7">Dimer of alpha and beta chains. A typical microtubule is a hollow water-filled tube with an outer diameter of 25 nm and an inner diameter of 15 nM. Alpha-beta heterodimers associate head-to-tail to form protofilaments running lengthwise along the microtubule wall with the beta-tubulin subunit facing the microtubule plus end conferring a structural polarity. Microtubules usually have 13 protofilaments but different protofilament numbers can be found in some organisms and specialized cells.</text>
</comment>
<name>A0A423U8J1_PENVA</name>
<protein>
    <recommendedName>
        <fullName evidence="7">Tubulin alpha chain</fullName>
    </recommendedName>
</protein>
<evidence type="ECO:0000256" key="6">
    <source>
        <dbReference type="ARBA" id="ARBA00049117"/>
    </source>
</evidence>
<evidence type="ECO:0000256" key="2">
    <source>
        <dbReference type="ARBA" id="ARBA00022701"/>
    </source>
</evidence>
<dbReference type="GO" id="GO:0005200">
    <property type="term" value="F:structural constituent of cytoskeleton"/>
    <property type="evidence" value="ECO:0007669"/>
    <property type="project" value="InterPro"/>
</dbReference>
<evidence type="ECO:0000313" key="12">
    <source>
        <dbReference type="Proteomes" id="UP000283509"/>
    </source>
</evidence>
<evidence type="ECO:0000256" key="1">
    <source>
        <dbReference type="ARBA" id="ARBA00009636"/>
    </source>
</evidence>
<dbReference type="Gene3D" id="3.40.50.1440">
    <property type="entry name" value="Tubulin/FtsZ, GTPase domain"/>
    <property type="match status" value="2"/>
</dbReference>
<keyword evidence="4" id="KW-0378">Hydrolase</keyword>
<feature type="coiled-coil region" evidence="8">
    <location>
        <begin position="306"/>
        <end position="333"/>
    </location>
</feature>
<dbReference type="PRINTS" id="PR01162">
    <property type="entry name" value="ALPHATUBULIN"/>
</dbReference>
<dbReference type="InterPro" id="IPR023123">
    <property type="entry name" value="Tubulin_C"/>
</dbReference>
<dbReference type="SUPFAM" id="SSF55307">
    <property type="entry name" value="Tubulin C-terminal domain-like"/>
    <property type="match status" value="1"/>
</dbReference>
<proteinExistence type="inferred from homology"/>
<dbReference type="STRING" id="6689.A0A423U8J1"/>
<gene>
    <name evidence="11" type="ORF">C7M84_021561</name>
</gene>
<evidence type="ECO:0000256" key="4">
    <source>
        <dbReference type="ARBA" id="ARBA00022801"/>
    </source>
</evidence>
<keyword evidence="8" id="KW-0175">Coiled coil</keyword>
<dbReference type="SMART" id="SM00864">
    <property type="entry name" value="Tubulin"/>
    <property type="match status" value="1"/>
</dbReference>
<reference evidence="11 12" key="2">
    <citation type="submission" date="2019-01" db="EMBL/GenBank/DDBJ databases">
        <title>The decoding of complex shrimp genome reveals the adaptation for benthos swimmer, frequently molting mechanism and breeding impact on genome.</title>
        <authorList>
            <person name="Sun Y."/>
            <person name="Gao Y."/>
            <person name="Yu Y."/>
        </authorList>
    </citation>
    <scope>NUCLEOTIDE SEQUENCE [LARGE SCALE GENOMIC DNA]</scope>
    <source>
        <tissue evidence="11">Muscle</tissue>
    </source>
</reference>
<evidence type="ECO:0000256" key="7">
    <source>
        <dbReference type="RuleBase" id="RU000352"/>
    </source>
</evidence>
<keyword evidence="5 7" id="KW-0342">GTP-binding</keyword>
<dbReference type="SMART" id="SM00865">
    <property type="entry name" value="Tubulin_C"/>
    <property type="match status" value="1"/>
</dbReference>
<dbReference type="PROSITE" id="PS00227">
    <property type="entry name" value="TUBULIN"/>
    <property type="match status" value="1"/>
</dbReference>
<dbReference type="PRINTS" id="PR01161">
    <property type="entry name" value="TUBULIN"/>
</dbReference>
<comment type="catalytic activity">
    <reaction evidence="6">
        <text>GTP + H2O = GDP + phosphate + H(+)</text>
        <dbReference type="Rhea" id="RHEA:19669"/>
        <dbReference type="ChEBI" id="CHEBI:15377"/>
        <dbReference type="ChEBI" id="CHEBI:15378"/>
        <dbReference type="ChEBI" id="CHEBI:37565"/>
        <dbReference type="ChEBI" id="CHEBI:43474"/>
        <dbReference type="ChEBI" id="CHEBI:58189"/>
    </reaction>
    <physiologicalReaction direction="left-to-right" evidence="6">
        <dbReference type="Rhea" id="RHEA:19670"/>
    </physiologicalReaction>
</comment>
<dbReference type="InterPro" id="IPR002452">
    <property type="entry name" value="Alpha_tubulin"/>
</dbReference>